<feature type="region of interest" description="Disordered" evidence="6">
    <location>
        <begin position="1"/>
        <end position="35"/>
    </location>
</feature>
<keyword evidence="4" id="KW-0418">Kinase</keyword>
<keyword evidence="5" id="KW-0067">ATP-binding</keyword>
<organism evidence="8">
    <name type="scientific">Sesamum calycinum</name>
    <dbReference type="NCBI Taxonomy" id="2727403"/>
    <lineage>
        <taxon>Eukaryota</taxon>
        <taxon>Viridiplantae</taxon>
        <taxon>Streptophyta</taxon>
        <taxon>Embryophyta</taxon>
        <taxon>Tracheophyta</taxon>
        <taxon>Spermatophyta</taxon>
        <taxon>Magnoliopsida</taxon>
        <taxon>eudicotyledons</taxon>
        <taxon>Gunneridae</taxon>
        <taxon>Pentapetalae</taxon>
        <taxon>asterids</taxon>
        <taxon>lamiids</taxon>
        <taxon>Lamiales</taxon>
        <taxon>Pedaliaceae</taxon>
        <taxon>Sesamum</taxon>
    </lineage>
</organism>
<name>A0AAW2LHW6_9LAMI</name>
<feature type="transmembrane region" description="Helical" evidence="7">
    <location>
        <begin position="101"/>
        <end position="120"/>
    </location>
</feature>
<keyword evidence="1" id="KW-0723">Serine/threonine-protein kinase</keyword>
<accession>A0AAW2LHW6</accession>
<keyword evidence="7" id="KW-1133">Transmembrane helix</keyword>
<keyword evidence="7" id="KW-0812">Transmembrane</keyword>
<sequence length="326" mass="36439">MRKRKSREKSERAAQTLLLLRQPQKPPPPVSSPNRHSLLPTLSTICFSSLSSLYSFSSVPDSPQHKAATLPRETLAKATSGSGSGSDLYLRVANSEIVKNILRFCVLESLLIFLFFEFFIPDHKKDFKKIVIVLVIIGFVLLMCVMYFSWKWMAKRRGKKRTILIEEAGTLDSVYPSLQDALSKVSLEELLLFKFRTLADATDKFSDSSKLGKGGFGHVYKSQTDNFICYSFGFLSFTAPLYSQTSTSIPCVFHILRDFHLVADTNEVDTKLETGSHQNIGLDLAAISFSDIVTSRVKSSFSKSWSLLKYFKGSACFGLACRSCLG</sequence>
<evidence type="ECO:0000256" key="6">
    <source>
        <dbReference type="SAM" id="MobiDB-lite"/>
    </source>
</evidence>
<dbReference type="GO" id="GO:0005524">
    <property type="term" value="F:ATP binding"/>
    <property type="evidence" value="ECO:0007669"/>
    <property type="project" value="UniProtKB-KW"/>
</dbReference>
<feature type="transmembrane region" description="Helical" evidence="7">
    <location>
        <begin position="132"/>
        <end position="150"/>
    </location>
</feature>
<evidence type="ECO:0000256" key="7">
    <source>
        <dbReference type="SAM" id="Phobius"/>
    </source>
</evidence>
<evidence type="ECO:0000256" key="2">
    <source>
        <dbReference type="ARBA" id="ARBA00022679"/>
    </source>
</evidence>
<dbReference type="AlphaFoldDB" id="A0AAW2LHW6"/>
<dbReference type="GO" id="GO:0005886">
    <property type="term" value="C:plasma membrane"/>
    <property type="evidence" value="ECO:0007669"/>
    <property type="project" value="TreeGrafter"/>
</dbReference>
<keyword evidence="3" id="KW-0547">Nucleotide-binding</keyword>
<reference evidence="8" key="1">
    <citation type="submission" date="2020-06" db="EMBL/GenBank/DDBJ databases">
        <authorList>
            <person name="Li T."/>
            <person name="Hu X."/>
            <person name="Zhang T."/>
            <person name="Song X."/>
            <person name="Zhang H."/>
            <person name="Dai N."/>
            <person name="Sheng W."/>
            <person name="Hou X."/>
            <person name="Wei L."/>
        </authorList>
    </citation>
    <scope>NUCLEOTIDE SEQUENCE</scope>
    <source>
        <strain evidence="8">KEN8</strain>
        <tissue evidence="8">Leaf</tissue>
    </source>
</reference>
<comment type="caution">
    <text evidence="8">The sequence shown here is derived from an EMBL/GenBank/DDBJ whole genome shotgun (WGS) entry which is preliminary data.</text>
</comment>
<gene>
    <name evidence="8" type="ORF">Scaly_2854500</name>
</gene>
<dbReference type="GO" id="GO:0004674">
    <property type="term" value="F:protein serine/threonine kinase activity"/>
    <property type="evidence" value="ECO:0007669"/>
    <property type="project" value="UniProtKB-KW"/>
</dbReference>
<evidence type="ECO:0000256" key="5">
    <source>
        <dbReference type="ARBA" id="ARBA00022840"/>
    </source>
</evidence>
<evidence type="ECO:0000256" key="1">
    <source>
        <dbReference type="ARBA" id="ARBA00022527"/>
    </source>
</evidence>
<evidence type="ECO:0000313" key="8">
    <source>
        <dbReference type="EMBL" id="KAL0318207.1"/>
    </source>
</evidence>
<keyword evidence="7" id="KW-0472">Membrane</keyword>
<dbReference type="EMBL" id="JACGWM010000031">
    <property type="protein sequence ID" value="KAL0318207.1"/>
    <property type="molecule type" value="Genomic_DNA"/>
</dbReference>
<proteinExistence type="predicted"/>
<dbReference type="PANTHER" id="PTHR27002">
    <property type="entry name" value="RECEPTOR-LIKE SERINE/THREONINE-PROTEIN KINASE SD1-8"/>
    <property type="match status" value="1"/>
</dbReference>
<dbReference type="Gene3D" id="3.30.200.20">
    <property type="entry name" value="Phosphorylase Kinase, domain 1"/>
    <property type="match status" value="1"/>
</dbReference>
<evidence type="ECO:0000256" key="4">
    <source>
        <dbReference type="ARBA" id="ARBA00022777"/>
    </source>
</evidence>
<reference evidence="8" key="2">
    <citation type="journal article" date="2024" name="Plant">
        <title>Genomic evolution and insights into agronomic trait innovations of Sesamum species.</title>
        <authorList>
            <person name="Miao H."/>
            <person name="Wang L."/>
            <person name="Qu L."/>
            <person name="Liu H."/>
            <person name="Sun Y."/>
            <person name="Le M."/>
            <person name="Wang Q."/>
            <person name="Wei S."/>
            <person name="Zheng Y."/>
            <person name="Lin W."/>
            <person name="Duan Y."/>
            <person name="Cao H."/>
            <person name="Xiong S."/>
            <person name="Wang X."/>
            <person name="Wei L."/>
            <person name="Li C."/>
            <person name="Ma Q."/>
            <person name="Ju M."/>
            <person name="Zhao R."/>
            <person name="Li G."/>
            <person name="Mu C."/>
            <person name="Tian Q."/>
            <person name="Mei H."/>
            <person name="Zhang T."/>
            <person name="Gao T."/>
            <person name="Zhang H."/>
        </authorList>
    </citation>
    <scope>NUCLEOTIDE SEQUENCE</scope>
    <source>
        <strain evidence="8">KEN8</strain>
    </source>
</reference>
<protein>
    <submittedName>
        <fullName evidence="8">Uncharacterized protein</fullName>
    </submittedName>
</protein>
<dbReference type="PANTHER" id="PTHR27002:SF1082">
    <property type="entry name" value="OS06G0693000 PROTEIN"/>
    <property type="match status" value="1"/>
</dbReference>
<keyword evidence="2" id="KW-0808">Transferase</keyword>
<evidence type="ECO:0000256" key="3">
    <source>
        <dbReference type="ARBA" id="ARBA00022741"/>
    </source>
</evidence>